<evidence type="ECO:0008006" key="3">
    <source>
        <dbReference type="Google" id="ProtNLM"/>
    </source>
</evidence>
<accession>A0ABN0XAA9</accession>
<dbReference type="EMBL" id="BAAABW010000022">
    <property type="protein sequence ID" value="GAA0359234.1"/>
    <property type="molecule type" value="Genomic_DNA"/>
</dbReference>
<reference evidence="1 2" key="1">
    <citation type="journal article" date="2019" name="Int. J. Syst. Evol. Microbiol.">
        <title>The Global Catalogue of Microorganisms (GCM) 10K type strain sequencing project: providing services to taxonomists for standard genome sequencing and annotation.</title>
        <authorList>
            <consortium name="The Broad Institute Genomics Platform"/>
            <consortium name="The Broad Institute Genome Sequencing Center for Infectious Disease"/>
            <person name="Wu L."/>
            <person name="Ma J."/>
        </authorList>
    </citation>
    <scope>NUCLEOTIDE SEQUENCE [LARGE SCALE GENOMIC DNA]</scope>
    <source>
        <strain evidence="1 2">JCM 4565</strain>
    </source>
</reference>
<organism evidence="1 2">
    <name type="scientific">Streptomyces blastmyceticus</name>
    <dbReference type="NCBI Taxonomy" id="68180"/>
    <lineage>
        <taxon>Bacteria</taxon>
        <taxon>Bacillati</taxon>
        <taxon>Actinomycetota</taxon>
        <taxon>Actinomycetes</taxon>
        <taxon>Kitasatosporales</taxon>
        <taxon>Streptomycetaceae</taxon>
        <taxon>Streptomyces</taxon>
    </lineage>
</organism>
<dbReference type="RefSeq" id="WP_344119649.1">
    <property type="nucleotide sequence ID" value="NZ_BAAABW010000022.1"/>
</dbReference>
<evidence type="ECO:0000313" key="2">
    <source>
        <dbReference type="Proteomes" id="UP001500063"/>
    </source>
</evidence>
<evidence type="ECO:0000313" key="1">
    <source>
        <dbReference type="EMBL" id="GAA0359234.1"/>
    </source>
</evidence>
<comment type="caution">
    <text evidence="1">The sequence shown here is derived from an EMBL/GenBank/DDBJ whole genome shotgun (WGS) entry which is preliminary data.</text>
</comment>
<keyword evidence="2" id="KW-1185">Reference proteome</keyword>
<gene>
    <name evidence="1" type="ORF">GCM10010319_40790</name>
</gene>
<name>A0ABN0XAA9_9ACTN</name>
<dbReference type="Proteomes" id="UP001500063">
    <property type="component" value="Unassembled WGS sequence"/>
</dbReference>
<proteinExistence type="predicted"/>
<dbReference type="Gene3D" id="2.60.120.560">
    <property type="entry name" value="Exo-inulinase, domain 1"/>
    <property type="match status" value="1"/>
</dbReference>
<protein>
    <recommendedName>
        <fullName evidence="3">Calcium-binding protein</fullName>
    </recommendedName>
</protein>
<sequence>MTRVHRLLGLALLAAAVVAGVALAVSGIWGAGDGKPERPWAEGSVHGPWRSVFDGHGENIGRHDGLELSPEAARTPGETHAGLIVSTEVYGSVDFRARMRTVAQLRTPKPNPWEVPWLVWAYTDPEHFYYITLKPNGWELGKRDPAYAGGQRFLATGDGEFPIGKWSDVRIAQQGARMEVSVDGRGLVAYEDREHPYLKGSVGVYTEDARVEFGGLSVQAGESPAG</sequence>